<dbReference type="WBParaSite" id="MhA1_Contig1636.frz3.gene8">
    <property type="protein sequence ID" value="MhA1_Contig1636.frz3.gene8"/>
    <property type="gene ID" value="MhA1_Contig1636.frz3.gene8"/>
</dbReference>
<keyword evidence="1" id="KW-1185">Reference proteome</keyword>
<sequence>MTEDISFNSDYELIQSNDRIEQEESFKEVKINRNDLLKCFVQVSNKWKEIDLKYSHCCENECINTENPIGKCIKGNGFSNIINDENIAYIECFKKNGYFGKYILKI</sequence>
<dbReference type="AlphaFoldDB" id="A0A1I8B8Q8"/>
<reference evidence="2" key="1">
    <citation type="submission" date="2016-11" db="UniProtKB">
        <authorList>
            <consortium name="WormBaseParasite"/>
        </authorList>
    </citation>
    <scope>IDENTIFICATION</scope>
</reference>
<accession>A0A1I8B8Q8</accession>
<name>A0A1I8B8Q8_MELHA</name>
<evidence type="ECO:0000313" key="1">
    <source>
        <dbReference type="Proteomes" id="UP000095281"/>
    </source>
</evidence>
<proteinExistence type="predicted"/>
<evidence type="ECO:0000313" key="2">
    <source>
        <dbReference type="WBParaSite" id="MhA1_Contig1636.frz3.gene8"/>
    </source>
</evidence>
<dbReference type="Proteomes" id="UP000095281">
    <property type="component" value="Unplaced"/>
</dbReference>
<protein>
    <submittedName>
        <fullName evidence="2">Uncharacterized protein</fullName>
    </submittedName>
</protein>
<organism evidence="1 2">
    <name type="scientific">Meloidogyne hapla</name>
    <name type="common">Root-knot nematode worm</name>
    <dbReference type="NCBI Taxonomy" id="6305"/>
    <lineage>
        <taxon>Eukaryota</taxon>
        <taxon>Metazoa</taxon>
        <taxon>Ecdysozoa</taxon>
        <taxon>Nematoda</taxon>
        <taxon>Chromadorea</taxon>
        <taxon>Rhabditida</taxon>
        <taxon>Tylenchina</taxon>
        <taxon>Tylenchomorpha</taxon>
        <taxon>Tylenchoidea</taxon>
        <taxon>Meloidogynidae</taxon>
        <taxon>Meloidogyninae</taxon>
        <taxon>Meloidogyne</taxon>
    </lineage>
</organism>